<organism evidence="1 2">
    <name type="scientific">Paenibacillus chartarius</name>
    <dbReference type="NCBI Taxonomy" id="747481"/>
    <lineage>
        <taxon>Bacteria</taxon>
        <taxon>Bacillati</taxon>
        <taxon>Bacillota</taxon>
        <taxon>Bacilli</taxon>
        <taxon>Bacillales</taxon>
        <taxon>Paenibacillaceae</taxon>
        <taxon>Paenibacillus</taxon>
    </lineage>
</organism>
<dbReference type="RefSeq" id="WP_377472676.1">
    <property type="nucleotide sequence ID" value="NZ_JBHLWN010000086.1"/>
</dbReference>
<protein>
    <submittedName>
        <fullName evidence="1">Uncharacterized protein</fullName>
    </submittedName>
</protein>
<evidence type="ECO:0000313" key="1">
    <source>
        <dbReference type="EMBL" id="MFC0215231.1"/>
    </source>
</evidence>
<proteinExistence type="predicted"/>
<dbReference type="EMBL" id="JBHLWN010000086">
    <property type="protein sequence ID" value="MFC0215231.1"/>
    <property type="molecule type" value="Genomic_DNA"/>
</dbReference>
<name>A0ABV6DRE8_9BACL</name>
<reference evidence="1 2" key="1">
    <citation type="submission" date="2024-09" db="EMBL/GenBank/DDBJ databases">
        <authorList>
            <person name="Sun Q."/>
            <person name="Mori K."/>
        </authorList>
    </citation>
    <scope>NUCLEOTIDE SEQUENCE [LARGE SCALE GENOMIC DNA]</scope>
    <source>
        <strain evidence="1 2">CCM 7759</strain>
    </source>
</reference>
<sequence length="136" mass="15642">MQLELSEEMLKANGWAYQFDLSHLVDSKDENAVNEHIQNIYLSVIEVFSRQRSKKIKKGPFIIWNCLKRLIGDHNQSTDGYVLIVTPFYHEITGRDADPIVEIMWQYKGYIRASSANPLLEGAVPACLFQDGKRIL</sequence>
<dbReference type="Proteomes" id="UP001589776">
    <property type="component" value="Unassembled WGS sequence"/>
</dbReference>
<keyword evidence="2" id="KW-1185">Reference proteome</keyword>
<evidence type="ECO:0000313" key="2">
    <source>
        <dbReference type="Proteomes" id="UP001589776"/>
    </source>
</evidence>
<accession>A0ABV6DRE8</accession>
<comment type="caution">
    <text evidence="1">The sequence shown here is derived from an EMBL/GenBank/DDBJ whole genome shotgun (WGS) entry which is preliminary data.</text>
</comment>
<gene>
    <name evidence="1" type="ORF">ACFFK0_22830</name>
</gene>